<dbReference type="PROSITE" id="PS50111">
    <property type="entry name" value="CHEMOTAXIS_TRANSDUC_2"/>
    <property type="match status" value="1"/>
</dbReference>
<dbReference type="PROSITE" id="PS50885">
    <property type="entry name" value="HAMP"/>
    <property type="match status" value="1"/>
</dbReference>
<dbReference type="SUPFAM" id="SSF58104">
    <property type="entry name" value="Methyl-accepting chemotaxis protein (MCP) signaling domain"/>
    <property type="match status" value="1"/>
</dbReference>
<comment type="subcellular location">
    <subcellularLocation>
        <location evidence="1">Cell membrane</location>
        <topology evidence="1">Multi-pass membrane protein</topology>
    </subcellularLocation>
</comment>
<dbReference type="PANTHER" id="PTHR43531:SF14">
    <property type="entry name" value="METHYL-ACCEPTING CHEMOTAXIS PROTEIN I-RELATED"/>
    <property type="match status" value="1"/>
</dbReference>
<comment type="similarity">
    <text evidence="7">Belongs to the methyl-accepting chemotaxis (MCP) protein family.</text>
</comment>
<dbReference type="Pfam" id="PF00015">
    <property type="entry name" value="MCPsignal"/>
    <property type="match status" value="1"/>
</dbReference>
<evidence type="ECO:0000256" key="6">
    <source>
        <dbReference type="ARBA" id="ARBA00023136"/>
    </source>
</evidence>
<dbReference type="Gene3D" id="3.30.450.20">
    <property type="entry name" value="PAS domain"/>
    <property type="match status" value="1"/>
</dbReference>
<dbReference type="Proteomes" id="UP000043763">
    <property type="component" value="Unassembled WGS sequence"/>
</dbReference>
<gene>
    <name evidence="13" type="ORF">BRSU_1159</name>
</gene>
<keyword evidence="4 10" id="KW-0812">Transmembrane</keyword>
<keyword evidence="8" id="KW-0807">Transducer</keyword>
<name>A0A0G4K6H0_9SPIR</name>
<dbReference type="GO" id="GO:0004888">
    <property type="term" value="F:transmembrane signaling receptor activity"/>
    <property type="evidence" value="ECO:0007669"/>
    <property type="project" value="TreeGrafter"/>
</dbReference>
<feature type="transmembrane region" description="Helical" evidence="10">
    <location>
        <begin position="293"/>
        <end position="313"/>
    </location>
</feature>
<evidence type="ECO:0000256" key="5">
    <source>
        <dbReference type="ARBA" id="ARBA00022989"/>
    </source>
</evidence>
<keyword evidence="6 10" id="KW-0472">Membrane</keyword>
<dbReference type="InterPro" id="IPR033479">
    <property type="entry name" value="dCache_1"/>
</dbReference>
<dbReference type="InterPro" id="IPR029151">
    <property type="entry name" value="Sensor-like_sf"/>
</dbReference>
<proteinExistence type="inferred from homology"/>
<dbReference type="OrthoDB" id="304661at2"/>
<dbReference type="PANTHER" id="PTHR43531">
    <property type="entry name" value="PROTEIN ICFG"/>
    <property type="match status" value="1"/>
</dbReference>
<keyword evidence="14" id="KW-1185">Reference proteome</keyword>
<reference evidence="14" key="1">
    <citation type="submission" date="2015-04" db="EMBL/GenBank/DDBJ databases">
        <authorList>
            <person name="Mushtaq Mamoona"/>
        </authorList>
    </citation>
    <scope>NUCLEOTIDE SEQUENCE [LARGE SCALE GENOMIC DNA]</scope>
    <source>
        <strain evidence="14">AN4859/03</strain>
    </source>
</reference>
<feature type="region of interest" description="Disordered" evidence="9">
    <location>
        <begin position="629"/>
        <end position="708"/>
    </location>
</feature>
<evidence type="ECO:0000259" key="12">
    <source>
        <dbReference type="PROSITE" id="PS50885"/>
    </source>
</evidence>
<protein>
    <submittedName>
        <fullName evidence="13">Methyl-accepting chemotaxis protein</fullName>
    </submittedName>
</protein>
<dbReference type="SMART" id="SM00283">
    <property type="entry name" value="MA"/>
    <property type="match status" value="1"/>
</dbReference>
<sequence length="708" mass="77952">MRKLQSLKVKIPFFVMLLVTIMTIILVTLIINVGSQGIRSSAIFGFESTTKVYSRMINVWLGQAIFTSEAISSGYPEFITYIRTRTPEAKAAVEASLKNIVANNHNVEGIVVLDGSGNVIADNLDDKVVNTARNFSGTELWQKIMAGQSSMHYTVDPSPADNNKYVVKIFSPIKDSTGNIVGAISTMIDWLGFIDKELTLVKFGNTGHPFIVDKDRWVIADPIPSHVRSDVLRNADYIKYAVENESGYYEFKSPFNGKDSIATFYREPISGWSVVMSIESEELFSHIASMKRYAIIGTILILIVASFFITFYIGRITKILHLLAVDLSKLSTGDLTISAPPGFEKRKDEWGEIAIAINEITEQLNKKVRIVYDGAYTVKASANEVAQGNIDLSNRTENQASGLEETASSMEEIASTIKSSAEHTLEGNNMMINSKKAIEEAGRIIEESTQNIEAVYESSSKISAITKIIEDIAFQTNILALNAAVEAARAGEQGRGFAVVASEVRNLAQTTQTSVKDITTLVADSEEKIAAATETARESKEIFQNLRVQIEETAKIMQDLSSTAMEQQAGVDQVNIAITQMDMTTQQNAALVEEATAASEALFSQAEELLSAMEFFKLRGSNYKKNITKVERKKASPTTDTKAVQENKPAPKSEPQKPVTKKPELKSPIKKHHEEKMPAPTPAKTVKDNEFGNTFDTSKDTSDGFESF</sequence>
<dbReference type="FunFam" id="1.10.287.950:FF:000001">
    <property type="entry name" value="Methyl-accepting chemotaxis sensory transducer"/>
    <property type="match status" value="1"/>
</dbReference>
<dbReference type="InterPro" id="IPR003660">
    <property type="entry name" value="HAMP_dom"/>
</dbReference>
<evidence type="ECO:0000259" key="11">
    <source>
        <dbReference type="PROSITE" id="PS50111"/>
    </source>
</evidence>
<dbReference type="GO" id="GO:0006935">
    <property type="term" value="P:chemotaxis"/>
    <property type="evidence" value="ECO:0007669"/>
    <property type="project" value="TreeGrafter"/>
</dbReference>
<evidence type="ECO:0000256" key="2">
    <source>
        <dbReference type="ARBA" id="ARBA00022475"/>
    </source>
</evidence>
<dbReference type="GO" id="GO:0005886">
    <property type="term" value="C:plasma membrane"/>
    <property type="evidence" value="ECO:0007669"/>
    <property type="project" value="UniProtKB-SubCell"/>
</dbReference>
<dbReference type="Gene3D" id="1.10.287.950">
    <property type="entry name" value="Methyl-accepting chemotaxis protein"/>
    <property type="match status" value="1"/>
</dbReference>
<dbReference type="EMBL" id="CVLB01000001">
    <property type="protein sequence ID" value="CRF33001.1"/>
    <property type="molecule type" value="Genomic_DNA"/>
</dbReference>
<dbReference type="RefSeq" id="WP_048594314.1">
    <property type="nucleotide sequence ID" value="NZ_CVLB01000001.1"/>
</dbReference>
<keyword evidence="2" id="KW-1003">Cell membrane</keyword>
<evidence type="ECO:0000256" key="8">
    <source>
        <dbReference type="PROSITE-ProRule" id="PRU00284"/>
    </source>
</evidence>
<dbReference type="CDD" id="cd11386">
    <property type="entry name" value="MCP_signal"/>
    <property type="match status" value="1"/>
</dbReference>
<feature type="transmembrane region" description="Helical" evidence="10">
    <location>
        <begin position="12"/>
        <end position="31"/>
    </location>
</feature>
<feature type="domain" description="HAMP" evidence="12">
    <location>
        <begin position="314"/>
        <end position="369"/>
    </location>
</feature>
<dbReference type="Pfam" id="PF02743">
    <property type="entry name" value="dCache_1"/>
    <property type="match status" value="1"/>
</dbReference>
<dbReference type="CDD" id="cd12912">
    <property type="entry name" value="PDC2_MCP_like"/>
    <property type="match status" value="1"/>
</dbReference>
<keyword evidence="5 10" id="KW-1133">Transmembrane helix</keyword>
<feature type="domain" description="Methyl-accepting transducer" evidence="11">
    <location>
        <begin position="374"/>
        <end position="603"/>
    </location>
</feature>
<keyword evidence="3" id="KW-0488">Methylation</keyword>
<feature type="compositionally biased region" description="Basic and acidic residues" evidence="9">
    <location>
        <begin position="643"/>
        <end position="677"/>
    </location>
</feature>
<evidence type="ECO:0000256" key="10">
    <source>
        <dbReference type="SAM" id="Phobius"/>
    </source>
</evidence>
<dbReference type="CDD" id="cd12914">
    <property type="entry name" value="PDC1_DGC_like"/>
    <property type="match status" value="1"/>
</dbReference>
<evidence type="ECO:0000256" key="7">
    <source>
        <dbReference type="ARBA" id="ARBA00029447"/>
    </source>
</evidence>
<evidence type="ECO:0000256" key="9">
    <source>
        <dbReference type="SAM" id="MobiDB-lite"/>
    </source>
</evidence>
<evidence type="ECO:0000313" key="14">
    <source>
        <dbReference type="Proteomes" id="UP000043763"/>
    </source>
</evidence>
<dbReference type="InterPro" id="IPR051310">
    <property type="entry name" value="MCP_chemotaxis"/>
</dbReference>
<evidence type="ECO:0000256" key="1">
    <source>
        <dbReference type="ARBA" id="ARBA00004651"/>
    </source>
</evidence>
<accession>A0A0G4K6H0</accession>
<organism evidence="13 14">
    <name type="scientific">Brachyspira suanatina</name>
    <dbReference type="NCBI Taxonomy" id="381802"/>
    <lineage>
        <taxon>Bacteria</taxon>
        <taxon>Pseudomonadati</taxon>
        <taxon>Spirochaetota</taxon>
        <taxon>Spirochaetia</taxon>
        <taxon>Brachyspirales</taxon>
        <taxon>Brachyspiraceae</taxon>
        <taxon>Brachyspira</taxon>
    </lineage>
</organism>
<dbReference type="SUPFAM" id="SSF103190">
    <property type="entry name" value="Sensory domain-like"/>
    <property type="match status" value="1"/>
</dbReference>
<dbReference type="GO" id="GO:0007165">
    <property type="term" value="P:signal transduction"/>
    <property type="evidence" value="ECO:0007669"/>
    <property type="project" value="UniProtKB-KW"/>
</dbReference>
<dbReference type="AlphaFoldDB" id="A0A0G4K6H0"/>
<dbReference type="InterPro" id="IPR004089">
    <property type="entry name" value="MCPsignal_dom"/>
</dbReference>
<evidence type="ECO:0000313" key="13">
    <source>
        <dbReference type="EMBL" id="CRF33001.1"/>
    </source>
</evidence>
<evidence type="ECO:0000256" key="4">
    <source>
        <dbReference type="ARBA" id="ARBA00022692"/>
    </source>
</evidence>
<evidence type="ECO:0000256" key="3">
    <source>
        <dbReference type="ARBA" id="ARBA00022481"/>
    </source>
</evidence>